<keyword evidence="2" id="KW-1185">Reference proteome</keyword>
<evidence type="ECO:0000313" key="1">
    <source>
        <dbReference type="Ensembl" id="ENSSFOP00015011080.2"/>
    </source>
</evidence>
<evidence type="ECO:0000313" key="2">
    <source>
        <dbReference type="Proteomes" id="UP000694397"/>
    </source>
</evidence>
<reference evidence="1" key="2">
    <citation type="submission" date="2025-08" db="UniProtKB">
        <authorList>
            <consortium name="Ensembl"/>
        </authorList>
    </citation>
    <scope>IDENTIFICATION</scope>
</reference>
<name>A0A8C9R7X3_SCLFO</name>
<organism evidence="1 2">
    <name type="scientific">Scleropages formosus</name>
    <name type="common">Asian bonytongue</name>
    <name type="synonym">Osteoglossum formosum</name>
    <dbReference type="NCBI Taxonomy" id="113540"/>
    <lineage>
        <taxon>Eukaryota</taxon>
        <taxon>Metazoa</taxon>
        <taxon>Chordata</taxon>
        <taxon>Craniata</taxon>
        <taxon>Vertebrata</taxon>
        <taxon>Euteleostomi</taxon>
        <taxon>Actinopterygii</taxon>
        <taxon>Neopterygii</taxon>
        <taxon>Teleostei</taxon>
        <taxon>Osteoglossocephala</taxon>
        <taxon>Osteoglossomorpha</taxon>
        <taxon>Osteoglossiformes</taxon>
        <taxon>Osteoglossidae</taxon>
        <taxon>Scleropages</taxon>
    </lineage>
</organism>
<protein>
    <submittedName>
        <fullName evidence="1">Uncharacterized protein</fullName>
    </submittedName>
</protein>
<accession>A0A8C9R7X3</accession>
<dbReference type="AlphaFoldDB" id="A0A8C9R7X3"/>
<sequence length="112" mass="12724">SIYQKAPNGLVCYSNYIYSGRIKNDEEPALRPHAHSMLLGLNHAPGYVTAFYIHSKLTLRFKSFQKIFNIQLHLSPPSTPQAKPDKHVIDSIVKRKVNVQFVDKLKGFCKGI</sequence>
<proteinExistence type="predicted"/>
<dbReference type="Ensembl" id="ENSSFOT00015011228.2">
    <property type="protein sequence ID" value="ENSSFOP00015011080.2"/>
    <property type="gene ID" value="ENSSFOG00015007170.2"/>
</dbReference>
<reference evidence="1 2" key="1">
    <citation type="submission" date="2019-04" db="EMBL/GenBank/DDBJ databases">
        <authorList>
            <consortium name="Wellcome Sanger Institute Data Sharing"/>
        </authorList>
    </citation>
    <scope>NUCLEOTIDE SEQUENCE [LARGE SCALE GENOMIC DNA]</scope>
</reference>
<dbReference type="Proteomes" id="UP000694397">
    <property type="component" value="Chromosome 14"/>
</dbReference>
<reference evidence="1" key="3">
    <citation type="submission" date="2025-09" db="UniProtKB">
        <authorList>
            <consortium name="Ensembl"/>
        </authorList>
    </citation>
    <scope>IDENTIFICATION</scope>
</reference>